<keyword evidence="2" id="KW-0472">Membrane</keyword>
<keyword evidence="2" id="KW-1133">Transmembrane helix</keyword>
<dbReference type="EMBL" id="GL832960">
    <property type="protein sequence ID" value="EGD82268.1"/>
    <property type="molecule type" value="Genomic_DNA"/>
</dbReference>
<name>F2U3S4_SALR5</name>
<dbReference type="GeneID" id="16077036"/>
<organism evidence="4">
    <name type="scientific">Salpingoeca rosetta (strain ATCC 50818 / BSB-021)</name>
    <dbReference type="NCBI Taxonomy" id="946362"/>
    <lineage>
        <taxon>Eukaryota</taxon>
        <taxon>Choanoflagellata</taxon>
        <taxon>Craspedida</taxon>
        <taxon>Salpingoecidae</taxon>
        <taxon>Salpingoeca</taxon>
    </lineage>
</organism>
<keyword evidence="4" id="KW-1185">Reference proteome</keyword>
<dbReference type="Proteomes" id="UP000007799">
    <property type="component" value="Unassembled WGS sequence"/>
</dbReference>
<protein>
    <submittedName>
        <fullName evidence="3">Uncharacterized protein</fullName>
    </submittedName>
</protein>
<feature type="transmembrane region" description="Helical" evidence="2">
    <location>
        <begin position="58"/>
        <end position="77"/>
    </location>
</feature>
<reference evidence="3" key="1">
    <citation type="submission" date="2009-08" db="EMBL/GenBank/DDBJ databases">
        <title>Annotation of Salpingoeca rosetta.</title>
        <authorList>
            <consortium name="The Broad Institute Genome Sequencing Platform"/>
            <person name="Russ C."/>
            <person name="Cuomo C."/>
            <person name="Burger G."/>
            <person name="Gray M.W."/>
            <person name="Holland P.W.H."/>
            <person name="King N."/>
            <person name="Lang F.B.F."/>
            <person name="Roger A.J."/>
            <person name="Ruiz-Trillo I."/>
            <person name="Young S.K."/>
            <person name="Zeng Q."/>
            <person name="Gargeya S."/>
            <person name="Alvarado L."/>
            <person name="Berlin A."/>
            <person name="Chapman S.B."/>
            <person name="Chen Z."/>
            <person name="Freedman E."/>
            <person name="Gellesch M."/>
            <person name="Goldberg J."/>
            <person name="Griggs A."/>
            <person name="Gujja S."/>
            <person name="Heilman E."/>
            <person name="Heiman D."/>
            <person name="Howarth C."/>
            <person name="Mehta T."/>
            <person name="Neiman D."/>
            <person name="Pearson M."/>
            <person name="Roberts A."/>
            <person name="Saif S."/>
            <person name="Shea T."/>
            <person name="Shenoy N."/>
            <person name="Sisk P."/>
            <person name="Stolte C."/>
            <person name="Sykes S."/>
            <person name="White J."/>
            <person name="Yandava C."/>
            <person name="Haas B."/>
            <person name="Nusbaum C."/>
            <person name="Birren B."/>
        </authorList>
    </citation>
    <scope>NUCLEOTIDE SEQUENCE [LARGE SCALE GENOMIC DNA]</scope>
    <source>
        <strain evidence="3">ATCC 50818</strain>
    </source>
</reference>
<feature type="region of interest" description="Disordered" evidence="1">
    <location>
        <begin position="147"/>
        <end position="169"/>
    </location>
</feature>
<dbReference type="KEGG" id="sre:PTSG_02938"/>
<gene>
    <name evidence="3" type="ORF">PTSG_02938</name>
</gene>
<evidence type="ECO:0000256" key="2">
    <source>
        <dbReference type="SAM" id="Phobius"/>
    </source>
</evidence>
<feature type="compositionally biased region" description="Acidic residues" evidence="1">
    <location>
        <begin position="148"/>
        <end position="169"/>
    </location>
</feature>
<evidence type="ECO:0000256" key="1">
    <source>
        <dbReference type="SAM" id="MobiDB-lite"/>
    </source>
</evidence>
<dbReference type="InParanoid" id="F2U3S4"/>
<accession>F2U3S4</accession>
<evidence type="ECO:0000313" key="3">
    <source>
        <dbReference type="EMBL" id="EGD82268.1"/>
    </source>
</evidence>
<evidence type="ECO:0000313" key="4">
    <source>
        <dbReference type="Proteomes" id="UP000007799"/>
    </source>
</evidence>
<dbReference type="AlphaFoldDB" id="F2U3S4"/>
<proteinExistence type="predicted"/>
<dbReference type="RefSeq" id="XP_004996451.1">
    <property type="nucleotide sequence ID" value="XM_004996394.1"/>
</dbReference>
<sequence>MSGSNTTAAIAGLHNRNACQAQAAREAVNEMRVESEEEKRLLRLVTEAVTDTPRNEKVLTGVAGLVIILPAVFTLVVHTRVAWQRNHARVHNATGSVTVVSADVTRGQGPQAWAWLKRTLIRADVGDRLIHDDVDLLGIGLERLAVNNDDDDNDDDDDDGDGDDNEAPQ</sequence>
<keyword evidence="2" id="KW-0812">Transmembrane</keyword>